<evidence type="ECO:0000313" key="2">
    <source>
        <dbReference type="Proteomes" id="UP000012589"/>
    </source>
</evidence>
<dbReference type="AlphaFoldDB" id="N2B8B3"/>
<protein>
    <submittedName>
        <fullName evidence="1">Uncharacterized protein</fullName>
    </submittedName>
</protein>
<accession>N2B8B3</accession>
<dbReference type="STRING" id="1235802.C823_01397"/>
<dbReference type="Proteomes" id="UP000012589">
    <property type="component" value="Unassembled WGS sequence"/>
</dbReference>
<dbReference type="HOGENOM" id="CLU_917930_0_0_9"/>
<dbReference type="EMBL" id="AQFT01000041">
    <property type="protein sequence ID" value="EMZ32979.1"/>
    <property type="molecule type" value="Genomic_DNA"/>
</dbReference>
<sequence length="257" mass="31051">MSNQLLNEKFIRQRSEELQISYENLFAASVLEDIVQKIAQSDYAENFWMKNSESLNLDNYRKKVDLKLSFFIMETENFHYKKREIGNLFAEIFRNYKKETIHWNYSISMDWGKIYIDMVATFCLLKVPVKIKLEPVAQENLVPYVRDIQLFSNNNRKIQIYCFPSEYVISEKFLEIINKLELLNDLSYYMDIYEILKRDILSGRKVWELLMEGCMQQRIAIEEKRFAMLMSYRTNSYMEKKWKAYLRRKKKKTAGLE</sequence>
<dbReference type="PATRIC" id="fig|1235802.3.peg.1484"/>
<proteinExistence type="predicted"/>
<gene>
    <name evidence="1" type="ORF">C823_01397</name>
</gene>
<dbReference type="eggNOG" id="ENOG50337V8">
    <property type="taxonomic scope" value="Bacteria"/>
</dbReference>
<name>N2B8B3_9FIRM</name>
<organism evidence="1 2">
    <name type="scientific">Eubacterium plexicaudatum ASF492</name>
    <dbReference type="NCBI Taxonomy" id="1235802"/>
    <lineage>
        <taxon>Bacteria</taxon>
        <taxon>Bacillati</taxon>
        <taxon>Bacillota</taxon>
        <taxon>Clostridia</taxon>
        <taxon>Eubacteriales</taxon>
        <taxon>Eubacteriaceae</taxon>
        <taxon>Eubacterium</taxon>
    </lineage>
</organism>
<comment type="caution">
    <text evidence="1">The sequence shown here is derived from an EMBL/GenBank/DDBJ whole genome shotgun (WGS) entry which is preliminary data.</text>
</comment>
<dbReference type="OrthoDB" id="2068293at2"/>
<reference evidence="1 2" key="1">
    <citation type="journal article" date="2014" name="Genome Announc.">
        <title>Draft genome sequences of the altered schaedler flora, a defined bacterial community from gnotobiotic mice.</title>
        <authorList>
            <person name="Wannemuehler M.J."/>
            <person name="Overstreet A.M."/>
            <person name="Ward D.V."/>
            <person name="Phillips G.J."/>
        </authorList>
    </citation>
    <scope>NUCLEOTIDE SEQUENCE [LARGE SCALE GENOMIC DNA]</scope>
    <source>
        <strain evidence="1 2">ASF492</strain>
    </source>
</reference>
<keyword evidence="2" id="KW-1185">Reference proteome</keyword>
<evidence type="ECO:0000313" key="1">
    <source>
        <dbReference type="EMBL" id="EMZ32979.1"/>
    </source>
</evidence>